<dbReference type="AlphaFoldDB" id="A0A2A2TBL8"/>
<dbReference type="EMBL" id="NTFS01000473">
    <property type="protein sequence ID" value="PAX51103.1"/>
    <property type="molecule type" value="Genomic_DNA"/>
</dbReference>
<dbReference type="OrthoDB" id="502665at2"/>
<organism evidence="1 2">
    <name type="scientific">Brunnivagina elsteri CCALA 953</name>
    <dbReference type="NCBI Taxonomy" id="987040"/>
    <lineage>
        <taxon>Bacteria</taxon>
        <taxon>Bacillati</taxon>
        <taxon>Cyanobacteriota</taxon>
        <taxon>Cyanophyceae</taxon>
        <taxon>Nostocales</taxon>
        <taxon>Calotrichaceae</taxon>
        <taxon>Brunnivagina</taxon>
    </lineage>
</organism>
<proteinExistence type="predicted"/>
<accession>A0A2A2TBL8</accession>
<dbReference type="Proteomes" id="UP000218238">
    <property type="component" value="Unassembled WGS sequence"/>
</dbReference>
<reference evidence="1 2" key="1">
    <citation type="submission" date="2017-08" db="EMBL/GenBank/DDBJ databases">
        <title>Draft genome sequence of filamentous cyanobacterium Calothrix elsteri CCALA 953.</title>
        <authorList>
            <person name="Gagunashvili A.N."/>
            <person name="Elster J."/>
            <person name="Andresson O.S."/>
        </authorList>
    </citation>
    <scope>NUCLEOTIDE SEQUENCE [LARGE SCALE GENOMIC DNA]</scope>
    <source>
        <strain evidence="1 2">CCALA 953</strain>
    </source>
</reference>
<dbReference type="RefSeq" id="WP_095724533.1">
    <property type="nucleotide sequence ID" value="NZ_NTFS01000473.1"/>
</dbReference>
<protein>
    <submittedName>
        <fullName evidence="1">Uncharacterized protein</fullName>
    </submittedName>
</protein>
<keyword evidence="2" id="KW-1185">Reference proteome</keyword>
<name>A0A2A2TBL8_9CYAN</name>
<comment type="caution">
    <text evidence="1">The sequence shown here is derived from an EMBL/GenBank/DDBJ whole genome shotgun (WGS) entry which is preliminary data.</text>
</comment>
<gene>
    <name evidence="1" type="ORF">CK510_26655</name>
</gene>
<evidence type="ECO:0000313" key="2">
    <source>
        <dbReference type="Proteomes" id="UP000218238"/>
    </source>
</evidence>
<evidence type="ECO:0000313" key="1">
    <source>
        <dbReference type="EMBL" id="PAX51103.1"/>
    </source>
</evidence>
<sequence>MQFRNTELTSKSPEVNLEEIEVRLSQLLSRSRADWTELAKLTLKVQQQKLYKQKGFSSFSAWIRQLAVNNNREPSLLWRFVKAAKYFLKLTGSEDLEQVNEAAKIAPEALERLEKVQRQAPTPVFETLRERIFAGDVTVAECRQIEKDYRPPATEVRTNRGRPPKGEEGKIEYLGQWKDTSNFSTFIERSLGEKDVEVVTIPSAASKFTYRQVAPTINRALKADYSWMQGCAGTNYPPQNWGTHLDVRVGEESNKLRLDLVGVVRWDLKFPKDLFAVKIVSDANDFEFGANWEKYLAFCNYFCFACPISDVRLLEAIQETVSQFDFIGVLGVDFAAKLNSSLTYPIQVIHRPQRQDGANICSVYETLYERVLGWSVAELDVVDDFGG</sequence>